<protein>
    <submittedName>
        <fullName evidence="2">Uncharacterized protein</fullName>
    </submittedName>
</protein>
<gene>
    <name evidence="2" type="ORF">P280DRAFT_471505</name>
</gene>
<organism evidence="2 3">
    <name type="scientific">Massarina eburnea CBS 473.64</name>
    <dbReference type="NCBI Taxonomy" id="1395130"/>
    <lineage>
        <taxon>Eukaryota</taxon>
        <taxon>Fungi</taxon>
        <taxon>Dikarya</taxon>
        <taxon>Ascomycota</taxon>
        <taxon>Pezizomycotina</taxon>
        <taxon>Dothideomycetes</taxon>
        <taxon>Pleosporomycetidae</taxon>
        <taxon>Pleosporales</taxon>
        <taxon>Massarineae</taxon>
        <taxon>Massarinaceae</taxon>
        <taxon>Massarina</taxon>
    </lineage>
</organism>
<reference evidence="2" key="1">
    <citation type="journal article" date="2020" name="Stud. Mycol.">
        <title>101 Dothideomycetes genomes: a test case for predicting lifestyles and emergence of pathogens.</title>
        <authorList>
            <person name="Haridas S."/>
            <person name="Albert R."/>
            <person name="Binder M."/>
            <person name="Bloem J."/>
            <person name="Labutti K."/>
            <person name="Salamov A."/>
            <person name="Andreopoulos B."/>
            <person name="Baker S."/>
            <person name="Barry K."/>
            <person name="Bills G."/>
            <person name="Bluhm B."/>
            <person name="Cannon C."/>
            <person name="Castanera R."/>
            <person name="Culley D."/>
            <person name="Daum C."/>
            <person name="Ezra D."/>
            <person name="Gonzalez J."/>
            <person name="Henrissat B."/>
            <person name="Kuo A."/>
            <person name="Liang C."/>
            <person name="Lipzen A."/>
            <person name="Lutzoni F."/>
            <person name="Magnuson J."/>
            <person name="Mondo S."/>
            <person name="Nolan M."/>
            <person name="Ohm R."/>
            <person name="Pangilinan J."/>
            <person name="Park H.-J."/>
            <person name="Ramirez L."/>
            <person name="Alfaro M."/>
            <person name="Sun H."/>
            <person name="Tritt A."/>
            <person name="Yoshinaga Y."/>
            <person name="Zwiers L.-H."/>
            <person name="Turgeon B."/>
            <person name="Goodwin S."/>
            <person name="Spatafora J."/>
            <person name="Crous P."/>
            <person name="Grigoriev I."/>
        </authorList>
    </citation>
    <scope>NUCLEOTIDE SEQUENCE</scope>
    <source>
        <strain evidence="2">CBS 473.64</strain>
    </source>
</reference>
<name>A0A6A6RVG7_9PLEO</name>
<dbReference type="Proteomes" id="UP000799753">
    <property type="component" value="Unassembled WGS sequence"/>
</dbReference>
<dbReference type="EMBL" id="MU006790">
    <property type="protein sequence ID" value="KAF2638403.1"/>
    <property type="molecule type" value="Genomic_DNA"/>
</dbReference>
<feature type="compositionally biased region" description="Low complexity" evidence="1">
    <location>
        <begin position="23"/>
        <end position="33"/>
    </location>
</feature>
<evidence type="ECO:0000313" key="3">
    <source>
        <dbReference type="Proteomes" id="UP000799753"/>
    </source>
</evidence>
<keyword evidence="3" id="KW-1185">Reference proteome</keyword>
<dbReference type="AlphaFoldDB" id="A0A6A6RVG7"/>
<proteinExistence type="predicted"/>
<sequence>MSTSSSTKGDATAELTVHPQLGAPPTATATSSTETLVEKPRMRTEINECGSPRRVPSVPRSMSTSHIPRYPVLRHAGPSIGNSVLDAASIAYGSPVPFALPPIPQRSCSTLREAYDPAKILRRTPVSIPQQPLAPKRRVQYLSTLATSSTLFLPVDGGSPTVGARLTIAPDADLVIYGAPVVTRSNEVKSLSKRFTSSISNLKARVLRSGRRHGAGVGR</sequence>
<feature type="region of interest" description="Disordered" evidence="1">
    <location>
        <begin position="1"/>
        <end position="38"/>
    </location>
</feature>
<accession>A0A6A6RVG7</accession>
<evidence type="ECO:0000256" key="1">
    <source>
        <dbReference type="SAM" id="MobiDB-lite"/>
    </source>
</evidence>
<evidence type="ECO:0000313" key="2">
    <source>
        <dbReference type="EMBL" id="KAF2638403.1"/>
    </source>
</evidence>